<name>A0ACD3BDN5_9AGAR</name>
<evidence type="ECO:0000313" key="2">
    <source>
        <dbReference type="Proteomes" id="UP000308600"/>
    </source>
</evidence>
<protein>
    <submittedName>
        <fullName evidence="1">Uncharacterized protein</fullName>
    </submittedName>
</protein>
<gene>
    <name evidence="1" type="ORF">BDN72DRAFT_885305</name>
</gene>
<proteinExistence type="predicted"/>
<keyword evidence="2" id="KW-1185">Reference proteome</keyword>
<sequence length="594" mass="67719">MPTSELLDALNPHVAQSRNRTQHVEYSTPPQQPVAPPNPQPYIPHRSELELAISEPVPQPPPPTREGIHAIQELLRVVYTTREAHEAERKRRLNWEREHEQKHEQKHAQLERQLSEVRQELQTLRSVVSSIRPMSSDMFTPQYAMQQPSNQQPSFIEASSSSTMLSYEGPSHDYSQDDYDVPDDADYADALQPSTIEPNAMSPAASPQCTPPAPIPEGTSTPPTGGSSRPPKRKRRSESVSSSENEASQSEASTSTSRPKRFNHHDKGVYTIHHAMRKHILSLMHLMNDRELPPSHTQETPTSEEDPIRFVWDKTTQQSAHNGRMKVRILEDIKKNRSLYKHVPKSDFGKKPLEAAFESSYTNMRAKFKQQNDAIQSAKNKHREIHKARKARHISRRKTKLSNRADARRNFPEFEHVTFDGALQVECMSSEDSDFDQPRQVLRTRGYLWRSTRLLQFYYTLDNEERASKSTKPKRGIGKLERSIGPVKEGSHLPPEGAATWMISRRWVHSASEVIPDLQDVLKKRLVDPPGFDWDQFDALGSASELSDDEPEPQHQQQPQAPLQIDNSALHAVQQHSTPYNYNTSSSSLNYALL</sequence>
<dbReference type="Proteomes" id="UP000308600">
    <property type="component" value="Unassembled WGS sequence"/>
</dbReference>
<evidence type="ECO:0000313" key="1">
    <source>
        <dbReference type="EMBL" id="TFK75766.1"/>
    </source>
</evidence>
<dbReference type="EMBL" id="ML208261">
    <property type="protein sequence ID" value="TFK75766.1"/>
    <property type="molecule type" value="Genomic_DNA"/>
</dbReference>
<accession>A0ACD3BDN5</accession>
<reference evidence="1 2" key="1">
    <citation type="journal article" date="2019" name="Nat. Ecol. Evol.">
        <title>Megaphylogeny resolves global patterns of mushroom evolution.</title>
        <authorList>
            <person name="Varga T."/>
            <person name="Krizsan K."/>
            <person name="Foldi C."/>
            <person name="Dima B."/>
            <person name="Sanchez-Garcia M."/>
            <person name="Sanchez-Ramirez S."/>
            <person name="Szollosi G.J."/>
            <person name="Szarkandi J.G."/>
            <person name="Papp V."/>
            <person name="Albert L."/>
            <person name="Andreopoulos W."/>
            <person name="Angelini C."/>
            <person name="Antonin V."/>
            <person name="Barry K.W."/>
            <person name="Bougher N.L."/>
            <person name="Buchanan P."/>
            <person name="Buyck B."/>
            <person name="Bense V."/>
            <person name="Catcheside P."/>
            <person name="Chovatia M."/>
            <person name="Cooper J."/>
            <person name="Damon W."/>
            <person name="Desjardin D."/>
            <person name="Finy P."/>
            <person name="Geml J."/>
            <person name="Haridas S."/>
            <person name="Hughes K."/>
            <person name="Justo A."/>
            <person name="Karasinski D."/>
            <person name="Kautmanova I."/>
            <person name="Kiss B."/>
            <person name="Kocsube S."/>
            <person name="Kotiranta H."/>
            <person name="LaButti K.M."/>
            <person name="Lechner B.E."/>
            <person name="Liimatainen K."/>
            <person name="Lipzen A."/>
            <person name="Lukacs Z."/>
            <person name="Mihaltcheva S."/>
            <person name="Morgado L.N."/>
            <person name="Niskanen T."/>
            <person name="Noordeloos M.E."/>
            <person name="Ohm R.A."/>
            <person name="Ortiz-Santana B."/>
            <person name="Ovrebo C."/>
            <person name="Racz N."/>
            <person name="Riley R."/>
            <person name="Savchenko A."/>
            <person name="Shiryaev A."/>
            <person name="Soop K."/>
            <person name="Spirin V."/>
            <person name="Szebenyi C."/>
            <person name="Tomsovsky M."/>
            <person name="Tulloss R.E."/>
            <person name="Uehling J."/>
            <person name="Grigoriev I.V."/>
            <person name="Vagvolgyi C."/>
            <person name="Papp T."/>
            <person name="Martin F.M."/>
            <person name="Miettinen O."/>
            <person name="Hibbett D.S."/>
            <person name="Nagy L.G."/>
        </authorList>
    </citation>
    <scope>NUCLEOTIDE SEQUENCE [LARGE SCALE GENOMIC DNA]</scope>
    <source>
        <strain evidence="1 2">NL-1719</strain>
    </source>
</reference>
<organism evidence="1 2">
    <name type="scientific">Pluteus cervinus</name>
    <dbReference type="NCBI Taxonomy" id="181527"/>
    <lineage>
        <taxon>Eukaryota</taxon>
        <taxon>Fungi</taxon>
        <taxon>Dikarya</taxon>
        <taxon>Basidiomycota</taxon>
        <taxon>Agaricomycotina</taxon>
        <taxon>Agaricomycetes</taxon>
        <taxon>Agaricomycetidae</taxon>
        <taxon>Agaricales</taxon>
        <taxon>Pluteineae</taxon>
        <taxon>Pluteaceae</taxon>
        <taxon>Pluteus</taxon>
    </lineage>
</organism>